<keyword evidence="3" id="KW-0806">Transcription termination</keyword>
<proteinExistence type="inferred from homology"/>
<dbReference type="GO" id="GO:0006353">
    <property type="term" value="P:DNA-templated transcription termination"/>
    <property type="evidence" value="ECO:0007669"/>
    <property type="project" value="UniProtKB-KW"/>
</dbReference>
<comment type="subcellular location">
    <subcellularLocation>
        <location evidence="1">Nucleus</location>
    </subcellularLocation>
</comment>
<evidence type="ECO:0000256" key="7">
    <source>
        <dbReference type="PROSITE-ProRule" id="PRU00221"/>
    </source>
</evidence>
<keyword evidence="3" id="KW-0805">Transcription regulation</keyword>
<keyword evidence="4 7" id="KW-0853">WD repeat</keyword>
<sequence length="368" mass="41136">MKLVPSVVQSFRVAKAFSENSDRINSIDFSSDGVTLISSSDDDSIVIYDCERGVHKRTLHSKKYGADLVRFTHNENSAVHSSTKIDDTIRYLSLHDNKYIRYFPGHTKKVTSLSMSPVEDSLLSSSLDKSVRLWDVRSPNCQGFLTESGNPVVCFDPEGLSFAVAVNSEEVKLYDMRSFDKGPFNTFLPFKERNSDWTCMKFSPDGKMILISTNGSDVHLLDAYNGRALTTFAGPFNTFLPFKERNSDWTCMKFSPDGKMILISTNGSDVHLLDAYNGRALTTFASRVNSKGIPLEASFSPDSQFVFSGSTDGAIHVWNSETGLREAVLHCGYTNPVHCVQFSPKYMMVVSASTQMAFWTPPYRDEEL</sequence>
<evidence type="ECO:0000313" key="9">
    <source>
        <dbReference type="Proteomes" id="UP000887116"/>
    </source>
</evidence>
<dbReference type="PROSITE" id="PS50294">
    <property type="entry name" value="WD_REPEATS_REGION"/>
    <property type="match status" value="2"/>
</dbReference>
<dbReference type="PANTHER" id="PTHR19861:SF0">
    <property type="entry name" value="WD REPEAT-CONTAINING PROTEIN 82"/>
    <property type="match status" value="1"/>
</dbReference>
<dbReference type="PROSITE" id="PS00678">
    <property type="entry name" value="WD_REPEATS_1"/>
    <property type="match status" value="2"/>
</dbReference>
<comment type="caution">
    <text evidence="8">The sequence shown here is derived from an EMBL/GenBank/DDBJ whole genome shotgun (WGS) entry which is preliminary data.</text>
</comment>
<dbReference type="Pfam" id="PF00400">
    <property type="entry name" value="WD40"/>
    <property type="match status" value="3"/>
</dbReference>
<protein>
    <submittedName>
        <fullName evidence="8">WD repeat-containing protein 82</fullName>
    </submittedName>
</protein>
<evidence type="ECO:0000256" key="1">
    <source>
        <dbReference type="ARBA" id="ARBA00004123"/>
    </source>
</evidence>
<evidence type="ECO:0000313" key="8">
    <source>
        <dbReference type="EMBL" id="GFQ98814.1"/>
    </source>
</evidence>
<feature type="repeat" description="WD" evidence="7">
    <location>
        <begin position="298"/>
        <end position="328"/>
    </location>
</feature>
<dbReference type="InterPro" id="IPR037867">
    <property type="entry name" value="Swd2/WDR82"/>
</dbReference>
<organism evidence="8 9">
    <name type="scientific">Trichonephila clavata</name>
    <name type="common">Joro spider</name>
    <name type="synonym">Nephila clavata</name>
    <dbReference type="NCBI Taxonomy" id="2740835"/>
    <lineage>
        <taxon>Eukaryota</taxon>
        <taxon>Metazoa</taxon>
        <taxon>Ecdysozoa</taxon>
        <taxon>Arthropoda</taxon>
        <taxon>Chelicerata</taxon>
        <taxon>Arachnida</taxon>
        <taxon>Araneae</taxon>
        <taxon>Araneomorphae</taxon>
        <taxon>Entelegynae</taxon>
        <taxon>Araneoidea</taxon>
        <taxon>Nephilidae</taxon>
        <taxon>Trichonephila</taxon>
    </lineage>
</organism>
<gene>
    <name evidence="8" type="primary">Wdr82</name>
    <name evidence="8" type="ORF">TNCT_316993</name>
</gene>
<dbReference type="GO" id="GO:0003682">
    <property type="term" value="F:chromatin binding"/>
    <property type="evidence" value="ECO:0007669"/>
    <property type="project" value="TreeGrafter"/>
</dbReference>
<feature type="repeat" description="WD" evidence="7">
    <location>
        <begin position="17"/>
        <end position="58"/>
    </location>
</feature>
<dbReference type="AlphaFoldDB" id="A0A8X6I608"/>
<dbReference type="InterPro" id="IPR001680">
    <property type="entry name" value="WD40_rpt"/>
</dbReference>
<dbReference type="PROSITE" id="PS50082">
    <property type="entry name" value="WD_REPEATS_2"/>
    <property type="match status" value="3"/>
</dbReference>
<dbReference type="InterPro" id="IPR015943">
    <property type="entry name" value="WD40/YVTN_repeat-like_dom_sf"/>
</dbReference>
<evidence type="ECO:0000256" key="6">
    <source>
        <dbReference type="ARBA" id="ARBA00023242"/>
    </source>
</evidence>
<evidence type="ECO:0000256" key="2">
    <source>
        <dbReference type="ARBA" id="ARBA00005616"/>
    </source>
</evidence>
<keyword evidence="9" id="KW-1185">Reference proteome</keyword>
<dbReference type="SMART" id="SM00320">
    <property type="entry name" value="WD40"/>
    <property type="match status" value="7"/>
</dbReference>
<dbReference type="GO" id="GO:0048188">
    <property type="term" value="C:Set1C/COMPASS complex"/>
    <property type="evidence" value="ECO:0007669"/>
    <property type="project" value="TreeGrafter"/>
</dbReference>
<name>A0A8X6I608_TRICU</name>
<feature type="repeat" description="WD" evidence="7">
    <location>
        <begin position="103"/>
        <end position="138"/>
    </location>
</feature>
<dbReference type="InterPro" id="IPR020472">
    <property type="entry name" value="WD40_PAC1"/>
</dbReference>
<dbReference type="EMBL" id="BMAO01005068">
    <property type="protein sequence ID" value="GFQ98814.1"/>
    <property type="molecule type" value="Genomic_DNA"/>
</dbReference>
<comment type="similarity">
    <text evidence="2">Belongs to the WD repeat SWD2 family.</text>
</comment>
<dbReference type="Gene3D" id="2.130.10.10">
    <property type="entry name" value="YVTN repeat-like/Quinoprotein amine dehydrogenase"/>
    <property type="match status" value="2"/>
</dbReference>
<reference evidence="8" key="1">
    <citation type="submission" date="2020-07" db="EMBL/GenBank/DDBJ databases">
        <title>Multicomponent nature underlies the extraordinary mechanical properties of spider dragline silk.</title>
        <authorList>
            <person name="Kono N."/>
            <person name="Nakamura H."/>
            <person name="Mori M."/>
            <person name="Yoshida Y."/>
            <person name="Ohtoshi R."/>
            <person name="Malay A.D."/>
            <person name="Moran D.A.P."/>
            <person name="Tomita M."/>
            <person name="Numata K."/>
            <person name="Arakawa K."/>
        </authorList>
    </citation>
    <scope>NUCLEOTIDE SEQUENCE</scope>
</reference>
<dbReference type="PANTHER" id="PTHR19861">
    <property type="entry name" value="WD40 REPEAT PROTEIN SWD2"/>
    <property type="match status" value="1"/>
</dbReference>
<dbReference type="OrthoDB" id="27537at2759"/>
<dbReference type="Proteomes" id="UP000887116">
    <property type="component" value="Unassembled WGS sequence"/>
</dbReference>
<keyword evidence="3" id="KW-0804">Transcription</keyword>
<evidence type="ECO:0000256" key="3">
    <source>
        <dbReference type="ARBA" id="ARBA00022472"/>
    </source>
</evidence>
<accession>A0A8X6I608</accession>
<evidence type="ECO:0000256" key="4">
    <source>
        <dbReference type="ARBA" id="ARBA00022574"/>
    </source>
</evidence>
<dbReference type="InterPro" id="IPR019775">
    <property type="entry name" value="WD40_repeat_CS"/>
</dbReference>
<keyword evidence="6" id="KW-0539">Nucleus</keyword>
<evidence type="ECO:0000256" key="5">
    <source>
        <dbReference type="ARBA" id="ARBA00022737"/>
    </source>
</evidence>
<keyword evidence="5" id="KW-0677">Repeat</keyword>
<dbReference type="PRINTS" id="PR00320">
    <property type="entry name" value="GPROTEINBRPT"/>
</dbReference>
<dbReference type="InterPro" id="IPR036322">
    <property type="entry name" value="WD40_repeat_dom_sf"/>
</dbReference>
<dbReference type="SUPFAM" id="SSF50978">
    <property type="entry name" value="WD40 repeat-like"/>
    <property type="match status" value="1"/>
</dbReference>
<dbReference type="FunFam" id="2.130.10.10:FF:002575">
    <property type="entry name" value="WD repeat domain 82"/>
    <property type="match status" value="1"/>
</dbReference>